<name>A0ABW1JWV1_9NOCA</name>
<dbReference type="RefSeq" id="WP_378607276.1">
    <property type="nucleotide sequence ID" value="NZ_JBHSQN010000011.1"/>
</dbReference>
<proteinExistence type="predicted"/>
<keyword evidence="2" id="KW-1185">Reference proteome</keyword>
<dbReference type="Proteomes" id="UP001596223">
    <property type="component" value="Unassembled WGS sequence"/>
</dbReference>
<accession>A0ABW1JWV1</accession>
<evidence type="ECO:0000313" key="1">
    <source>
        <dbReference type="EMBL" id="MFC6012903.1"/>
    </source>
</evidence>
<protein>
    <recommendedName>
        <fullName evidence="3">FXSXX-COOH protein</fullName>
    </recommendedName>
</protein>
<evidence type="ECO:0000313" key="2">
    <source>
        <dbReference type="Proteomes" id="UP001596223"/>
    </source>
</evidence>
<gene>
    <name evidence="1" type="ORF">ACFP3H_17745</name>
</gene>
<evidence type="ECO:0008006" key="3">
    <source>
        <dbReference type="Google" id="ProtNLM"/>
    </source>
</evidence>
<sequence>MTDRGDQDRGFPVTLPALEHLPADQARDLFELMRAAATFEAATLDRSIDSMVSALPRPLRRMTKTIMFGGR</sequence>
<comment type="caution">
    <text evidence="1">The sequence shown here is derived from an EMBL/GenBank/DDBJ whole genome shotgun (WGS) entry which is preliminary data.</text>
</comment>
<organism evidence="1 2">
    <name type="scientific">Nocardia lasii</name>
    <dbReference type="NCBI Taxonomy" id="1616107"/>
    <lineage>
        <taxon>Bacteria</taxon>
        <taxon>Bacillati</taxon>
        <taxon>Actinomycetota</taxon>
        <taxon>Actinomycetes</taxon>
        <taxon>Mycobacteriales</taxon>
        <taxon>Nocardiaceae</taxon>
        <taxon>Nocardia</taxon>
    </lineage>
</organism>
<dbReference type="EMBL" id="JBHSQN010000011">
    <property type="protein sequence ID" value="MFC6012903.1"/>
    <property type="molecule type" value="Genomic_DNA"/>
</dbReference>
<reference evidence="2" key="1">
    <citation type="journal article" date="2019" name="Int. J. Syst. Evol. Microbiol.">
        <title>The Global Catalogue of Microorganisms (GCM) 10K type strain sequencing project: providing services to taxonomists for standard genome sequencing and annotation.</title>
        <authorList>
            <consortium name="The Broad Institute Genomics Platform"/>
            <consortium name="The Broad Institute Genome Sequencing Center for Infectious Disease"/>
            <person name="Wu L."/>
            <person name="Ma J."/>
        </authorList>
    </citation>
    <scope>NUCLEOTIDE SEQUENCE [LARGE SCALE GENOMIC DNA]</scope>
    <source>
        <strain evidence="2">CCUG 36956</strain>
    </source>
</reference>